<dbReference type="GO" id="GO:0005856">
    <property type="term" value="C:cytoskeleton"/>
    <property type="evidence" value="ECO:0007669"/>
    <property type="project" value="TreeGrafter"/>
</dbReference>
<evidence type="ECO:0000313" key="1">
    <source>
        <dbReference type="Ensembl" id="ENSEASP00005021970.1"/>
    </source>
</evidence>
<dbReference type="PANTHER" id="PTHR10672">
    <property type="entry name" value="ADDUCIN"/>
    <property type="match status" value="1"/>
</dbReference>
<accession>A0A8C4M6B8</accession>
<dbReference type="GO" id="GO:0014069">
    <property type="term" value="C:postsynaptic density"/>
    <property type="evidence" value="ECO:0007669"/>
    <property type="project" value="TreeGrafter"/>
</dbReference>
<dbReference type="GO" id="GO:0051016">
    <property type="term" value="P:barbed-end actin filament capping"/>
    <property type="evidence" value="ECO:0007669"/>
    <property type="project" value="TreeGrafter"/>
</dbReference>
<dbReference type="PANTHER" id="PTHR10672:SF5">
    <property type="entry name" value="GAMMA-ADDUCIN"/>
    <property type="match status" value="1"/>
</dbReference>
<reference evidence="1" key="1">
    <citation type="submission" date="2023-03" db="UniProtKB">
        <authorList>
            <consortium name="Ensembl"/>
        </authorList>
    </citation>
    <scope>IDENTIFICATION</scope>
</reference>
<name>A0A8C4M6B8_EQUAS</name>
<dbReference type="GO" id="GO:0005886">
    <property type="term" value="C:plasma membrane"/>
    <property type="evidence" value="ECO:0007669"/>
    <property type="project" value="TreeGrafter"/>
</dbReference>
<dbReference type="AlphaFoldDB" id="A0A8C4M6B8"/>
<dbReference type="Ensembl" id="ENSEAST00005023832.1">
    <property type="protein sequence ID" value="ENSEASP00005021970.1"/>
    <property type="gene ID" value="ENSEASG00005014990.1"/>
</dbReference>
<protein>
    <submittedName>
        <fullName evidence="1">Uncharacterized protein</fullName>
    </submittedName>
</protein>
<dbReference type="InterPro" id="IPR051017">
    <property type="entry name" value="Aldolase-II_Adducin_sf"/>
</dbReference>
<sequence>MWSRWRGECGKNNEFQNHSSSLGMVTPINDLPGADTSSYVKGEKLTRCKLASLYRLADLFGWAHLANTYISVSSLWQS</sequence>
<proteinExistence type="predicted"/>
<organism evidence="1">
    <name type="scientific">Equus asinus asinus</name>
    <dbReference type="NCBI Taxonomy" id="83772"/>
    <lineage>
        <taxon>Eukaryota</taxon>
        <taxon>Metazoa</taxon>
        <taxon>Chordata</taxon>
        <taxon>Craniata</taxon>
        <taxon>Vertebrata</taxon>
        <taxon>Euteleostomi</taxon>
        <taxon>Mammalia</taxon>
        <taxon>Eutheria</taxon>
        <taxon>Laurasiatheria</taxon>
        <taxon>Perissodactyla</taxon>
        <taxon>Equidae</taxon>
        <taxon>Equus</taxon>
    </lineage>
</organism>
<dbReference type="GO" id="GO:0051015">
    <property type="term" value="F:actin filament binding"/>
    <property type="evidence" value="ECO:0007669"/>
    <property type="project" value="TreeGrafter"/>
</dbReference>